<protein>
    <submittedName>
        <fullName evidence="1">Uncharacterized protein</fullName>
    </submittedName>
</protein>
<proteinExistence type="predicted"/>
<reference evidence="1 2" key="1">
    <citation type="submission" date="2023-10" db="EMBL/GenBank/DDBJ databases">
        <title>Development of a sustainable strategy for remediation of hydrocarbon-contaminated territories based on the waste exchange concept.</title>
        <authorList>
            <person name="Krivoruchko A."/>
        </authorList>
    </citation>
    <scope>NUCLEOTIDE SEQUENCE [LARGE SCALE GENOMIC DNA]</scope>
    <source>
        <strain evidence="1 2">IEGM 1323</strain>
    </source>
</reference>
<keyword evidence="2" id="KW-1185">Reference proteome</keyword>
<dbReference type="RefSeq" id="WP_317563184.1">
    <property type="nucleotide sequence ID" value="NZ_JAWLJX010000001.1"/>
</dbReference>
<organism evidence="1 2">
    <name type="scientific">Rhodococcoides yunnanense</name>
    <dbReference type="NCBI Taxonomy" id="278209"/>
    <lineage>
        <taxon>Bacteria</taxon>
        <taxon>Bacillati</taxon>
        <taxon>Actinomycetota</taxon>
        <taxon>Actinomycetes</taxon>
        <taxon>Mycobacteriales</taxon>
        <taxon>Nocardiaceae</taxon>
        <taxon>Rhodococcoides</taxon>
    </lineage>
</organism>
<accession>A0ABU4B838</accession>
<dbReference type="Proteomes" id="UP001185755">
    <property type="component" value="Unassembled WGS sequence"/>
</dbReference>
<evidence type="ECO:0000313" key="1">
    <source>
        <dbReference type="EMBL" id="MDV6260358.1"/>
    </source>
</evidence>
<sequence>MPFTAANHYDFSGDDITGTVDAHRSAGVWAAQLVLSGETLESTDVTRSDLGFEVRTVVQTLSDGNRTHLLVVLPRVNIDNGDAQPVTFTSYAVLYTVHGGSSEQHGAAESYDVRLLSGTASLVQ</sequence>
<gene>
    <name evidence="1" type="ORF">R3P96_03300</name>
</gene>
<dbReference type="EMBL" id="JAWLJX010000001">
    <property type="protein sequence ID" value="MDV6260358.1"/>
    <property type="molecule type" value="Genomic_DNA"/>
</dbReference>
<name>A0ABU4B838_9NOCA</name>
<comment type="caution">
    <text evidence="1">The sequence shown here is derived from an EMBL/GenBank/DDBJ whole genome shotgun (WGS) entry which is preliminary data.</text>
</comment>
<evidence type="ECO:0000313" key="2">
    <source>
        <dbReference type="Proteomes" id="UP001185755"/>
    </source>
</evidence>